<name>A0A182NW82_9DIPT</name>
<evidence type="ECO:0000313" key="1">
    <source>
        <dbReference type="EnsemblMetazoa" id="ADIR014163-PA"/>
    </source>
</evidence>
<reference evidence="2" key="1">
    <citation type="submission" date="2013-03" db="EMBL/GenBank/DDBJ databases">
        <title>The Genome Sequence of Anopheles dirus WRAIR2.</title>
        <authorList>
            <consortium name="The Broad Institute Genomics Platform"/>
            <person name="Neafsey D.E."/>
            <person name="Walton C."/>
            <person name="Walker B."/>
            <person name="Young S.K."/>
            <person name="Zeng Q."/>
            <person name="Gargeya S."/>
            <person name="Fitzgerald M."/>
            <person name="Haas B."/>
            <person name="Abouelleil A."/>
            <person name="Allen A.W."/>
            <person name="Alvarado L."/>
            <person name="Arachchi H.M."/>
            <person name="Berlin A.M."/>
            <person name="Chapman S.B."/>
            <person name="Gainer-Dewar J."/>
            <person name="Goldberg J."/>
            <person name="Griggs A."/>
            <person name="Gujja S."/>
            <person name="Hansen M."/>
            <person name="Howarth C."/>
            <person name="Imamovic A."/>
            <person name="Ireland A."/>
            <person name="Larimer J."/>
            <person name="McCowan C."/>
            <person name="Murphy C."/>
            <person name="Pearson M."/>
            <person name="Poon T.W."/>
            <person name="Priest M."/>
            <person name="Roberts A."/>
            <person name="Saif S."/>
            <person name="Shea T."/>
            <person name="Sisk P."/>
            <person name="Sykes S."/>
            <person name="Wortman J."/>
            <person name="Nusbaum C."/>
            <person name="Birren B."/>
        </authorList>
    </citation>
    <scope>NUCLEOTIDE SEQUENCE [LARGE SCALE GENOMIC DNA]</scope>
    <source>
        <strain evidence="2">WRAIR2</strain>
    </source>
</reference>
<accession>A0A182NW82</accession>
<keyword evidence="2" id="KW-1185">Reference proteome</keyword>
<reference evidence="1" key="2">
    <citation type="submission" date="2020-05" db="UniProtKB">
        <authorList>
            <consortium name="EnsemblMetazoa"/>
        </authorList>
    </citation>
    <scope>IDENTIFICATION</scope>
    <source>
        <strain evidence="1">WRAIR2</strain>
    </source>
</reference>
<dbReference type="EnsemblMetazoa" id="ADIR014163-RA">
    <property type="protein sequence ID" value="ADIR014163-PA"/>
    <property type="gene ID" value="ADIR014163"/>
</dbReference>
<protein>
    <submittedName>
        <fullName evidence="1">Uncharacterized protein</fullName>
    </submittedName>
</protein>
<dbReference type="Proteomes" id="UP000075884">
    <property type="component" value="Unassembled WGS sequence"/>
</dbReference>
<evidence type="ECO:0000313" key="2">
    <source>
        <dbReference type="Proteomes" id="UP000075884"/>
    </source>
</evidence>
<organism evidence="1 2">
    <name type="scientific">Anopheles dirus</name>
    <dbReference type="NCBI Taxonomy" id="7168"/>
    <lineage>
        <taxon>Eukaryota</taxon>
        <taxon>Metazoa</taxon>
        <taxon>Ecdysozoa</taxon>
        <taxon>Arthropoda</taxon>
        <taxon>Hexapoda</taxon>
        <taxon>Insecta</taxon>
        <taxon>Pterygota</taxon>
        <taxon>Neoptera</taxon>
        <taxon>Endopterygota</taxon>
        <taxon>Diptera</taxon>
        <taxon>Nematocera</taxon>
        <taxon>Culicoidea</taxon>
        <taxon>Culicidae</taxon>
        <taxon>Anophelinae</taxon>
        <taxon>Anopheles</taxon>
    </lineage>
</organism>
<dbReference type="AlphaFoldDB" id="A0A182NW82"/>
<dbReference type="VEuPathDB" id="VectorBase:ADIR014163"/>
<proteinExistence type="predicted"/>
<sequence>MVEAYFPGSRLLCQRAILTAAERIHVAY</sequence>